<accession>X0S6G4</accession>
<keyword evidence="1" id="KW-1277">Toxin-antitoxin system</keyword>
<keyword evidence="6" id="KW-0346">Stress response</keyword>
<gene>
    <name evidence="7" type="ORF">S01H1_11082</name>
</gene>
<keyword evidence="5" id="KW-0694">RNA-binding</keyword>
<dbReference type="GO" id="GO:0004519">
    <property type="term" value="F:endonuclease activity"/>
    <property type="evidence" value="ECO:0007669"/>
    <property type="project" value="UniProtKB-KW"/>
</dbReference>
<dbReference type="Pfam" id="PF07927">
    <property type="entry name" value="HicA_toxin"/>
    <property type="match status" value="1"/>
</dbReference>
<dbReference type="GO" id="GO:0016787">
    <property type="term" value="F:hydrolase activity"/>
    <property type="evidence" value="ECO:0007669"/>
    <property type="project" value="UniProtKB-KW"/>
</dbReference>
<name>X0S6G4_9ZZZZ</name>
<evidence type="ECO:0000256" key="5">
    <source>
        <dbReference type="ARBA" id="ARBA00022884"/>
    </source>
</evidence>
<dbReference type="Gene3D" id="3.30.920.30">
    <property type="entry name" value="Hypothetical protein"/>
    <property type="match status" value="1"/>
</dbReference>
<keyword evidence="3" id="KW-0255">Endonuclease</keyword>
<evidence type="ECO:0000256" key="1">
    <source>
        <dbReference type="ARBA" id="ARBA00022649"/>
    </source>
</evidence>
<keyword evidence="2" id="KW-0540">Nuclease</keyword>
<keyword evidence="4" id="KW-0378">Hydrolase</keyword>
<evidence type="ECO:0000256" key="4">
    <source>
        <dbReference type="ARBA" id="ARBA00022801"/>
    </source>
</evidence>
<protein>
    <recommendedName>
        <fullName evidence="8">Addiction module toxin, HicA family</fullName>
    </recommendedName>
</protein>
<sequence>MRGSHRVLKHPRKSGAVVVAGQLGKDVAVGTLKSIWKQAELEDEA</sequence>
<evidence type="ECO:0000256" key="3">
    <source>
        <dbReference type="ARBA" id="ARBA00022759"/>
    </source>
</evidence>
<reference evidence="7" key="1">
    <citation type="journal article" date="2014" name="Front. Microbiol.">
        <title>High frequency of phylogenetically diverse reductive dehalogenase-homologous genes in deep subseafloor sedimentary metagenomes.</title>
        <authorList>
            <person name="Kawai M."/>
            <person name="Futagami T."/>
            <person name="Toyoda A."/>
            <person name="Takaki Y."/>
            <person name="Nishi S."/>
            <person name="Hori S."/>
            <person name="Arai W."/>
            <person name="Tsubouchi T."/>
            <person name="Morono Y."/>
            <person name="Uchiyama I."/>
            <person name="Ito T."/>
            <person name="Fujiyama A."/>
            <person name="Inagaki F."/>
            <person name="Takami H."/>
        </authorList>
    </citation>
    <scope>NUCLEOTIDE SEQUENCE</scope>
    <source>
        <strain evidence="7">Expedition CK06-06</strain>
    </source>
</reference>
<dbReference type="EMBL" id="BARS01005650">
    <property type="protein sequence ID" value="GAF76594.1"/>
    <property type="molecule type" value="Genomic_DNA"/>
</dbReference>
<dbReference type="GO" id="GO:0003729">
    <property type="term" value="F:mRNA binding"/>
    <property type="evidence" value="ECO:0007669"/>
    <property type="project" value="InterPro"/>
</dbReference>
<comment type="caution">
    <text evidence="7">The sequence shown here is derived from an EMBL/GenBank/DDBJ whole genome shotgun (WGS) entry which is preliminary data.</text>
</comment>
<dbReference type="InterPro" id="IPR038570">
    <property type="entry name" value="HicA_sf"/>
</dbReference>
<dbReference type="InterPro" id="IPR012933">
    <property type="entry name" value="HicA_mRNA_interferase"/>
</dbReference>
<dbReference type="SUPFAM" id="SSF54786">
    <property type="entry name" value="YcfA/nrd intein domain"/>
    <property type="match status" value="1"/>
</dbReference>
<evidence type="ECO:0008006" key="8">
    <source>
        <dbReference type="Google" id="ProtNLM"/>
    </source>
</evidence>
<evidence type="ECO:0000313" key="7">
    <source>
        <dbReference type="EMBL" id="GAF76594.1"/>
    </source>
</evidence>
<dbReference type="AlphaFoldDB" id="X0S6G4"/>
<proteinExistence type="predicted"/>
<evidence type="ECO:0000256" key="6">
    <source>
        <dbReference type="ARBA" id="ARBA00023016"/>
    </source>
</evidence>
<organism evidence="7">
    <name type="scientific">marine sediment metagenome</name>
    <dbReference type="NCBI Taxonomy" id="412755"/>
    <lineage>
        <taxon>unclassified sequences</taxon>
        <taxon>metagenomes</taxon>
        <taxon>ecological metagenomes</taxon>
    </lineage>
</organism>
<evidence type="ECO:0000256" key="2">
    <source>
        <dbReference type="ARBA" id="ARBA00022722"/>
    </source>
</evidence>